<feature type="compositionally biased region" description="Basic residues" evidence="1">
    <location>
        <begin position="288"/>
        <end position="299"/>
    </location>
</feature>
<dbReference type="EMBL" id="JAMFTS010000004">
    <property type="protein sequence ID" value="KAJ4761475.1"/>
    <property type="molecule type" value="Genomic_DNA"/>
</dbReference>
<feature type="compositionally biased region" description="Gly residues" evidence="1">
    <location>
        <begin position="233"/>
        <end position="252"/>
    </location>
</feature>
<evidence type="ECO:0000256" key="1">
    <source>
        <dbReference type="SAM" id="MobiDB-lite"/>
    </source>
</evidence>
<feature type="compositionally biased region" description="Acidic residues" evidence="1">
    <location>
        <begin position="14"/>
        <end position="23"/>
    </location>
</feature>
<feature type="compositionally biased region" description="Basic and acidic residues" evidence="1">
    <location>
        <begin position="1"/>
        <end position="13"/>
    </location>
</feature>
<evidence type="ECO:0000313" key="3">
    <source>
        <dbReference type="Proteomes" id="UP001140206"/>
    </source>
</evidence>
<reference evidence="2" key="1">
    <citation type="submission" date="2022-08" db="EMBL/GenBank/DDBJ databases">
        <authorList>
            <person name="Marques A."/>
        </authorList>
    </citation>
    <scope>NUCLEOTIDE SEQUENCE</scope>
    <source>
        <strain evidence="2">RhyPub2mFocal</strain>
        <tissue evidence="2">Leaves</tissue>
    </source>
</reference>
<dbReference type="GO" id="GO:0070300">
    <property type="term" value="F:phosphatidic acid binding"/>
    <property type="evidence" value="ECO:0007669"/>
    <property type="project" value="InterPro"/>
</dbReference>
<sequence>MSWFGRNRDVADRGDDEVDDFDAYDPTPYGGGYDLALTYGRPLPPSDDTCHPVSTSTSSSSSYNRPHYSSGSGACAYDPASTDSAFGDRYGARPSHPRPKPHAQPQPAYDFHPQEEAPHGYGRPNPDSYGSEQGYGRPNPDSYGSGGYGRPTQQEGGYGRPNQPSYGTTQQYGSEYGSGYGRPNRDDEPPSYGSGYGRPKREDQPSYGYSGYEEDKPKPKPYGYGASEEEGYGAAGGGGSGYGVNPGYGGGEYQSYDKPKPSYYGGDQEGYGRKKHDDDDDDSDEEKKHRRQKHQHHRRHDYDDE</sequence>
<comment type="caution">
    <text evidence="2">The sequence shown here is derived from an EMBL/GenBank/DDBJ whole genome shotgun (WGS) entry which is preliminary data.</text>
</comment>
<dbReference type="InterPro" id="IPR038943">
    <property type="entry name" value="PLDrp1-like"/>
</dbReference>
<feature type="compositionally biased region" description="Polar residues" evidence="1">
    <location>
        <begin position="63"/>
        <end position="72"/>
    </location>
</feature>
<feature type="compositionally biased region" description="Polar residues" evidence="1">
    <location>
        <begin position="162"/>
        <end position="171"/>
    </location>
</feature>
<organism evidence="2 3">
    <name type="scientific">Rhynchospora pubera</name>
    <dbReference type="NCBI Taxonomy" id="906938"/>
    <lineage>
        <taxon>Eukaryota</taxon>
        <taxon>Viridiplantae</taxon>
        <taxon>Streptophyta</taxon>
        <taxon>Embryophyta</taxon>
        <taxon>Tracheophyta</taxon>
        <taxon>Spermatophyta</taxon>
        <taxon>Magnoliopsida</taxon>
        <taxon>Liliopsida</taxon>
        <taxon>Poales</taxon>
        <taxon>Cyperaceae</taxon>
        <taxon>Cyperoideae</taxon>
        <taxon>Rhynchosporeae</taxon>
        <taxon>Rhynchospora</taxon>
    </lineage>
</organism>
<evidence type="ECO:0000313" key="2">
    <source>
        <dbReference type="EMBL" id="KAJ4761475.1"/>
    </source>
</evidence>
<dbReference type="PANTHER" id="PTHR33971">
    <property type="entry name" value="OS06G0232000 PROTEIN"/>
    <property type="match status" value="1"/>
</dbReference>
<dbReference type="Proteomes" id="UP001140206">
    <property type="component" value="Chromosome 4"/>
</dbReference>
<accession>A0AAV8D428</accession>
<proteinExistence type="predicted"/>
<feature type="region of interest" description="Disordered" evidence="1">
    <location>
        <begin position="1"/>
        <end position="305"/>
    </location>
</feature>
<dbReference type="PANTHER" id="PTHR33971:SF1">
    <property type="entry name" value="OS02G0743600 PROTEIN"/>
    <property type="match status" value="1"/>
</dbReference>
<gene>
    <name evidence="2" type="ORF">LUZ62_071850</name>
</gene>
<dbReference type="AlphaFoldDB" id="A0AAV8D428"/>
<keyword evidence="3" id="KW-1185">Reference proteome</keyword>
<protein>
    <submittedName>
        <fullName evidence="2">Uncharacterized protein</fullName>
    </submittedName>
</protein>
<name>A0AAV8D428_9POAL</name>